<evidence type="ECO:0000256" key="1">
    <source>
        <dbReference type="SAM" id="MobiDB-lite"/>
    </source>
</evidence>
<sequence length="281" mass="30097">MNDVESLKMNGVESLADDRIGDEEDSIAVRNTKKVRFKDGSAASLTNVVVDSSLVSVASWNDKLLGGLGSNPLDEDAKIDLVFEDGDICRSSLNERSNHGGEADPRSPLADISNSTKIGDDQPTVGKAFGPWMVVESKSRRKQNAKQGQKVTISYGNLEGSKFEALASMKTESSKSELEVPFKVLGTTKIIQGDFLKKLKGIDTRKKFEFVAGVNLEGEILGCDINYGPSIISSHLRGIKTGQALDLNAQLAPRANDLTPADSGPSFSTLGLQLQGPDVLV</sequence>
<gene>
    <name evidence="2" type="ORF">J1N35_015534</name>
</gene>
<dbReference type="EMBL" id="JAIQCV010000005">
    <property type="protein sequence ID" value="KAH1098613.1"/>
    <property type="molecule type" value="Genomic_DNA"/>
</dbReference>
<proteinExistence type="predicted"/>
<feature type="compositionally biased region" description="Basic and acidic residues" evidence="1">
    <location>
        <begin position="96"/>
        <end position="105"/>
    </location>
</feature>
<reference evidence="2 3" key="1">
    <citation type="journal article" date="2021" name="Plant Biotechnol. J.">
        <title>Multi-omics assisted identification of the key and species-specific regulatory components of drought-tolerant mechanisms in Gossypium stocksii.</title>
        <authorList>
            <person name="Yu D."/>
            <person name="Ke L."/>
            <person name="Zhang D."/>
            <person name="Wu Y."/>
            <person name="Sun Y."/>
            <person name="Mei J."/>
            <person name="Sun J."/>
            <person name="Sun Y."/>
        </authorList>
    </citation>
    <scope>NUCLEOTIDE SEQUENCE [LARGE SCALE GENOMIC DNA]</scope>
    <source>
        <strain evidence="3">cv. E1</strain>
        <tissue evidence="2">Leaf</tissue>
    </source>
</reference>
<comment type="caution">
    <text evidence="2">The sequence shown here is derived from an EMBL/GenBank/DDBJ whole genome shotgun (WGS) entry which is preliminary data.</text>
</comment>
<keyword evidence="3" id="KW-1185">Reference proteome</keyword>
<organism evidence="2 3">
    <name type="scientific">Gossypium stocksii</name>
    <dbReference type="NCBI Taxonomy" id="47602"/>
    <lineage>
        <taxon>Eukaryota</taxon>
        <taxon>Viridiplantae</taxon>
        <taxon>Streptophyta</taxon>
        <taxon>Embryophyta</taxon>
        <taxon>Tracheophyta</taxon>
        <taxon>Spermatophyta</taxon>
        <taxon>Magnoliopsida</taxon>
        <taxon>eudicotyledons</taxon>
        <taxon>Gunneridae</taxon>
        <taxon>Pentapetalae</taxon>
        <taxon>rosids</taxon>
        <taxon>malvids</taxon>
        <taxon>Malvales</taxon>
        <taxon>Malvaceae</taxon>
        <taxon>Malvoideae</taxon>
        <taxon>Gossypium</taxon>
    </lineage>
</organism>
<name>A0A9D4A8N5_9ROSI</name>
<accession>A0A9D4A8N5</accession>
<dbReference type="Proteomes" id="UP000828251">
    <property type="component" value="Unassembled WGS sequence"/>
</dbReference>
<dbReference type="AlphaFoldDB" id="A0A9D4A8N5"/>
<evidence type="ECO:0000313" key="3">
    <source>
        <dbReference type="Proteomes" id="UP000828251"/>
    </source>
</evidence>
<feature type="region of interest" description="Disordered" evidence="1">
    <location>
        <begin position="93"/>
        <end position="125"/>
    </location>
</feature>
<protein>
    <submittedName>
        <fullName evidence="2">Uncharacterized protein</fullName>
    </submittedName>
</protein>
<dbReference type="OrthoDB" id="10632839at2759"/>
<evidence type="ECO:0000313" key="2">
    <source>
        <dbReference type="EMBL" id="KAH1098613.1"/>
    </source>
</evidence>